<protein>
    <submittedName>
        <fullName evidence="2">SDR family oxidoreductase</fullName>
    </submittedName>
</protein>
<dbReference type="Gene3D" id="3.40.50.720">
    <property type="entry name" value="NAD(P)-binding Rossmann-like Domain"/>
    <property type="match status" value="1"/>
</dbReference>
<gene>
    <name evidence="2" type="ORF">I8J30_03410</name>
    <name evidence="3" type="ORF">I8J30_12785</name>
</gene>
<evidence type="ECO:0000313" key="3">
    <source>
        <dbReference type="EMBL" id="MBP3963584.1"/>
    </source>
</evidence>
<proteinExistence type="predicted"/>
<feature type="domain" description="Ketoreductase" evidence="1">
    <location>
        <begin position="7"/>
        <end position="198"/>
    </location>
</feature>
<dbReference type="PANTHER" id="PTHR43975">
    <property type="entry name" value="ZGC:101858"/>
    <property type="match status" value="1"/>
</dbReference>
<dbReference type="RefSeq" id="WP_210655363.1">
    <property type="nucleotide sequence ID" value="NZ_JAGKSP010000001.1"/>
</dbReference>
<dbReference type="Proteomes" id="UP000673394">
    <property type="component" value="Unassembled WGS sequence"/>
</dbReference>
<organism evidence="2 4">
    <name type="scientific">Paenibacillus lignilyticus</name>
    <dbReference type="NCBI Taxonomy" id="1172615"/>
    <lineage>
        <taxon>Bacteria</taxon>
        <taxon>Bacillati</taxon>
        <taxon>Bacillota</taxon>
        <taxon>Bacilli</taxon>
        <taxon>Bacillales</taxon>
        <taxon>Paenibacillaceae</taxon>
        <taxon>Paenibacillus</taxon>
    </lineage>
</organism>
<comment type="caution">
    <text evidence="2">The sequence shown here is derived from an EMBL/GenBank/DDBJ whole genome shotgun (WGS) entry which is preliminary data.</text>
</comment>
<dbReference type="Pfam" id="PF13561">
    <property type="entry name" value="adh_short_C2"/>
    <property type="match status" value="1"/>
</dbReference>
<dbReference type="PANTHER" id="PTHR43975:SF2">
    <property type="entry name" value="EG:BACR7A4.14 PROTEIN-RELATED"/>
    <property type="match status" value="1"/>
</dbReference>
<keyword evidence="4" id="KW-1185">Reference proteome</keyword>
<dbReference type="EMBL" id="JAGKSP010000004">
    <property type="protein sequence ID" value="MBP3963584.1"/>
    <property type="molecule type" value="Genomic_DNA"/>
</dbReference>
<sequence>MMSLHNKTAIITGSTSGIGEATACKLAELGAKVLVTGRDPERGSKVAAEIIRQGGESLFVQADLSDPSVPGNLVQAAISQWGRLDIVVNNAALVCSKPLAEVTHQDWDRLFAVNVKAGFFLIQAALPYLRETQGAVVNVSSINGQINAHDNLVYDTMKAALNHMTRGLAFELRKEGVRFNALLPAGVATPLLEQWLQQKLGDPEAAKQAADRSYDDPRVGKPEQIASAVAFLVSQESSWVNGALIPIEGGFTLGNTKD</sequence>
<evidence type="ECO:0000259" key="1">
    <source>
        <dbReference type="SMART" id="SM00822"/>
    </source>
</evidence>
<dbReference type="PRINTS" id="PR00080">
    <property type="entry name" value="SDRFAMILY"/>
</dbReference>
<evidence type="ECO:0000313" key="2">
    <source>
        <dbReference type="EMBL" id="MBP3961745.1"/>
    </source>
</evidence>
<dbReference type="InterPro" id="IPR036291">
    <property type="entry name" value="NAD(P)-bd_dom_sf"/>
</dbReference>
<accession>A0ABS5C8I1</accession>
<reference evidence="2 4" key="1">
    <citation type="submission" date="2021-04" db="EMBL/GenBank/DDBJ databases">
        <title>Paenibacillus sp. DLE-14 whole genome sequence.</title>
        <authorList>
            <person name="Ham Y.J."/>
        </authorList>
    </citation>
    <scope>NUCLEOTIDE SEQUENCE [LARGE SCALE GENOMIC DNA]</scope>
    <source>
        <strain evidence="2 4">DLE-14</strain>
    </source>
</reference>
<dbReference type="SUPFAM" id="SSF51735">
    <property type="entry name" value="NAD(P)-binding Rossmann-fold domains"/>
    <property type="match status" value="1"/>
</dbReference>
<name>A0ABS5C8I1_9BACL</name>
<dbReference type="InterPro" id="IPR057326">
    <property type="entry name" value="KR_dom"/>
</dbReference>
<dbReference type="PRINTS" id="PR00081">
    <property type="entry name" value="GDHRDH"/>
</dbReference>
<dbReference type="InterPro" id="IPR002347">
    <property type="entry name" value="SDR_fam"/>
</dbReference>
<dbReference type="SMART" id="SM00822">
    <property type="entry name" value="PKS_KR"/>
    <property type="match status" value="1"/>
</dbReference>
<dbReference type="CDD" id="cd05233">
    <property type="entry name" value="SDR_c"/>
    <property type="match status" value="1"/>
</dbReference>
<dbReference type="EMBL" id="JAGKSP010000001">
    <property type="protein sequence ID" value="MBP3961745.1"/>
    <property type="molecule type" value="Genomic_DNA"/>
</dbReference>
<dbReference type="NCBIfam" id="NF005559">
    <property type="entry name" value="PRK07231.1"/>
    <property type="match status" value="1"/>
</dbReference>
<evidence type="ECO:0000313" key="4">
    <source>
        <dbReference type="Proteomes" id="UP000673394"/>
    </source>
</evidence>